<dbReference type="InterPro" id="IPR002110">
    <property type="entry name" value="Ankyrin_rpt"/>
</dbReference>
<evidence type="ECO:0000313" key="1">
    <source>
        <dbReference type="EMBL" id="CAD8093740.1"/>
    </source>
</evidence>
<evidence type="ECO:0000313" key="2">
    <source>
        <dbReference type="Proteomes" id="UP000692954"/>
    </source>
</evidence>
<dbReference type="OrthoDB" id="305390at2759"/>
<organism evidence="1 2">
    <name type="scientific">Paramecium sonneborni</name>
    <dbReference type="NCBI Taxonomy" id="65129"/>
    <lineage>
        <taxon>Eukaryota</taxon>
        <taxon>Sar</taxon>
        <taxon>Alveolata</taxon>
        <taxon>Ciliophora</taxon>
        <taxon>Intramacronucleata</taxon>
        <taxon>Oligohymenophorea</taxon>
        <taxon>Peniculida</taxon>
        <taxon>Parameciidae</taxon>
        <taxon>Paramecium</taxon>
    </lineage>
</organism>
<dbReference type="AlphaFoldDB" id="A0A8S1NNV3"/>
<evidence type="ECO:0008006" key="3">
    <source>
        <dbReference type="Google" id="ProtNLM"/>
    </source>
</evidence>
<dbReference type="Pfam" id="PF12796">
    <property type="entry name" value="Ank_2"/>
    <property type="match status" value="1"/>
</dbReference>
<proteinExistence type="predicted"/>
<accession>A0A8S1NNV3</accession>
<comment type="caution">
    <text evidence="1">The sequence shown here is derived from an EMBL/GenBank/DDBJ whole genome shotgun (WGS) entry which is preliminary data.</text>
</comment>
<dbReference type="Proteomes" id="UP000692954">
    <property type="component" value="Unassembled WGS sequence"/>
</dbReference>
<keyword evidence="2" id="KW-1185">Reference proteome</keyword>
<dbReference type="EMBL" id="CAJJDN010000061">
    <property type="protein sequence ID" value="CAD8093740.1"/>
    <property type="molecule type" value="Genomic_DNA"/>
</dbReference>
<protein>
    <recommendedName>
        <fullName evidence="3">Ankyrin repeat-containing domain</fullName>
    </recommendedName>
</protein>
<sequence>MEQYSQENPLFELLYILRGGIPQQQFLFHHIFRYFDKDQKLAIKLCRKLMNYQDCNQKNPNGQTPLQIAIIYNQKGAIRYAQHDSRFDFNDDNLMQLAITNSNFEIVEILLIDEGLSVIESNSKKMNSQSSTNLKILKRYEKIEIQRVLRDDTSEYQETIINEIPQFLLAKTPGKIMIENINESLIPTTQCIQTSENISQEGISEIKMKQAKLCSQSSCQENQILKQENEIRKQQENRIPFQNLFRCQTYVEQLLSTIFQFKYPQLDCAMLLFLQQNKVDCYYKNLDGLIELMSIPPLLNQKQYSSFDQTNMIDNYCKQFCREITQKLYDYKSSLKKKQYNFDALKAQLSSKLKYDISYQGPSMELLFKFQNLLQIYRSLFYILHKPYLNANCTFFILEQFELINKVEMFLHFQLLTTNQTIQTNHQ</sequence>
<reference evidence="1" key="1">
    <citation type="submission" date="2021-01" db="EMBL/GenBank/DDBJ databases">
        <authorList>
            <consortium name="Genoscope - CEA"/>
            <person name="William W."/>
        </authorList>
    </citation>
    <scope>NUCLEOTIDE SEQUENCE</scope>
</reference>
<name>A0A8S1NNV3_9CILI</name>
<gene>
    <name evidence="1" type="ORF">PSON_ATCC_30995.1.T0610140</name>
</gene>